<proteinExistence type="predicted"/>
<dbReference type="AlphaFoldDB" id="S7MMX2"/>
<name>S7MMX2_MYOBR</name>
<dbReference type="Proteomes" id="UP000052978">
    <property type="component" value="Unassembled WGS sequence"/>
</dbReference>
<gene>
    <name evidence="1" type="ORF">D623_10035470</name>
</gene>
<sequence length="86" mass="9456">MSGSSMVPSSHTCSSLASCRFVHYFVLCGTDKLAAGCRNYTHSQKAAWWYQLTKKMGGMCVVTAGEWGPFQWFGSFTEALVPPKIP</sequence>
<organism evidence="1 2">
    <name type="scientific">Myotis brandtii</name>
    <name type="common">Brandt's bat</name>
    <dbReference type="NCBI Taxonomy" id="109478"/>
    <lineage>
        <taxon>Eukaryota</taxon>
        <taxon>Metazoa</taxon>
        <taxon>Chordata</taxon>
        <taxon>Craniata</taxon>
        <taxon>Vertebrata</taxon>
        <taxon>Euteleostomi</taxon>
        <taxon>Mammalia</taxon>
        <taxon>Eutheria</taxon>
        <taxon>Laurasiatheria</taxon>
        <taxon>Chiroptera</taxon>
        <taxon>Yangochiroptera</taxon>
        <taxon>Vespertilionidae</taxon>
        <taxon>Myotis</taxon>
    </lineage>
</organism>
<dbReference type="EMBL" id="KE161800">
    <property type="protein sequence ID" value="EPQ05516.1"/>
    <property type="molecule type" value="Genomic_DNA"/>
</dbReference>
<keyword evidence="2" id="KW-1185">Reference proteome</keyword>
<accession>S7MMX2</accession>
<evidence type="ECO:0000313" key="1">
    <source>
        <dbReference type="EMBL" id="EPQ05516.1"/>
    </source>
</evidence>
<protein>
    <submittedName>
        <fullName evidence="1">Uncharacterized protein</fullName>
    </submittedName>
</protein>
<reference evidence="1 2" key="1">
    <citation type="journal article" date="2013" name="Nat. Commun.">
        <title>Genome analysis reveals insights into physiology and longevity of the Brandt's bat Myotis brandtii.</title>
        <authorList>
            <person name="Seim I."/>
            <person name="Fang X."/>
            <person name="Xiong Z."/>
            <person name="Lobanov A.V."/>
            <person name="Huang Z."/>
            <person name="Ma S."/>
            <person name="Feng Y."/>
            <person name="Turanov A.A."/>
            <person name="Zhu Y."/>
            <person name="Lenz T.L."/>
            <person name="Gerashchenko M.V."/>
            <person name="Fan D."/>
            <person name="Hee Yim S."/>
            <person name="Yao X."/>
            <person name="Jordan D."/>
            <person name="Xiong Y."/>
            <person name="Ma Y."/>
            <person name="Lyapunov A.N."/>
            <person name="Chen G."/>
            <person name="Kulakova O.I."/>
            <person name="Sun Y."/>
            <person name="Lee S.G."/>
            <person name="Bronson R.T."/>
            <person name="Moskalev A.A."/>
            <person name="Sunyaev S.R."/>
            <person name="Zhang G."/>
            <person name="Krogh A."/>
            <person name="Wang J."/>
            <person name="Gladyshev V.N."/>
        </authorList>
    </citation>
    <scope>NUCLEOTIDE SEQUENCE [LARGE SCALE GENOMIC DNA]</scope>
</reference>
<evidence type="ECO:0000313" key="2">
    <source>
        <dbReference type="Proteomes" id="UP000052978"/>
    </source>
</evidence>